<name>A0A3N4LEA0_9PEZI</name>
<dbReference type="STRING" id="1051890.A0A3N4LEA0"/>
<dbReference type="GO" id="GO:0005525">
    <property type="term" value="F:GTP binding"/>
    <property type="evidence" value="ECO:0007669"/>
    <property type="project" value="InterPro"/>
</dbReference>
<feature type="transmembrane region" description="Helical" evidence="2">
    <location>
        <begin position="293"/>
        <end position="318"/>
    </location>
</feature>
<dbReference type="AlphaFoldDB" id="A0A3N4LEA0"/>
<feature type="coiled-coil region" evidence="1">
    <location>
        <begin position="246"/>
        <end position="273"/>
    </location>
</feature>
<dbReference type="InParanoid" id="A0A3N4LEA0"/>
<evidence type="ECO:0000256" key="2">
    <source>
        <dbReference type="SAM" id="Phobius"/>
    </source>
</evidence>
<keyword evidence="1" id="KW-0175">Coiled coil</keyword>
<dbReference type="Gene3D" id="3.40.50.300">
    <property type="entry name" value="P-loop containing nucleotide triphosphate hydrolases"/>
    <property type="match status" value="1"/>
</dbReference>
<dbReference type="Pfam" id="PF01926">
    <property type="entry name" value="MMR_HSR1"/>
    <property type="match status" value="1"/>
</dbReference>
<dbReference type="SUPFAM" id="SSF52540">
    <property type="entry name" value="P-loop containing nucleoside triphosphate hydrolases"/>
    <property type="match status" value="1"/>
</dbReference>
<feature type="domain" description="G" evidence="3">
    <location>
        <begin position="2"/>
        <end position="99"/>
    </location>
</feature>
<dbReference type="CDD" id="cd00882">
    <property type="entry name" value="Ras_like_GTPase"/>
    <property type="match status" value="1"/>
</dbReference>
<dbReference type="Proteomes" id="UP000267821">
    <property type="component" value="Unassembled WGS sequence"/>
</dbReference>
<evidence type="ECO:0000313" key="5">
    <source>
        <dbReference type="Proteomes" id="UP000267821"/>
    </source>
</evidence>
<proteinExistence type="predicted"/>
<reference evidence="4 5" key="1">
    <citation type="journal article" date="2018" name="Nat. Ecol. Evol.">
        <title>Pezizomycetes genomes reveal the molecular basis of ectomycorrhizal truffle lifestyle.</title>
        <authorList>
            <person name="Murat C."/>
            <person name="Payen T."/>
            <person name="Noel B."/>
            <person name="Kuo A."/>
            <person name="Morin E."/>
            <person name="Chen J."/>
            <person name="Kohler A."/>
            <person name="Krizsan K."/>
            <person name="Balestrini R."/>
            <person name="Da Silva C."/>
            <person name="Montanini B."/>
            <person name="Hainaut M."/>
            <person name="Levati E."/>
            <person name="Barry K.W."/>
            <person name="Belfiori B."/>
            <person name="Cichocki N."/>
            <person name="Clum A."/>
            <person name="Dockter R.B."/>
            <person name="Fauchery L."/>
            <person name="Guy J."/>
            <person name="Iotti M."/>
            <person name="Le Tacon F."/>
            <person name="Lindquist E.A."/>
            <person name="Lipzen A."/>
            <person name="Malagnac F."/>
            <person name="Mello A."/>
            <person name="Molinier V."/>
            <person name="Miyauchi S."/>
            <person name="Poulain J."/>
            <person name="Riccioni C."/>
            <person name="Rubini A."/>
            <person name="Sitrit Y."/>
            <person name="Splivallo R."/>
            <person name="Traeger S."/>
            <person name="Wang M."/>
            <person name="Zifcakova L."/>
            <person name="Wipf D."/>
            <person name="Zambonelli A."/>
            <person name="Paolocci F."/>
            <person name="Nowrousian M."/>
            <person name="Ottonello S."/>
            <person name="Baldrian P."/>
            <person name="Spatafora J.W."/>
            <person name="Henrissat B."/>
            <person name="Nagy L.G."/>
            <person name="Aury J.M."/>
            <person name="Wincker P."/>
            <person name="Grigoriev I.V."/>
            <person name="Bonfante P."/>
            <person name="Martin F.M."/>
        </authorList>
    </citation>
    <scope>NUCLEOTIDE SEQUENCE [LARGE SCALE GENOMIC DNA]</scope>
    <source>
        <strain evidence="4 5">ATCC MYA-4762</strain>
    </source>
</reference>
<dbReference type="OrthoDB" id="8954335at2759"/>
<evidence type="ECO:0000313" key="4">
    <source>
        <dbReference type="EMBL" id="RPB19799.1"/>
    </source>
</evidence>
<keyword evidence="2" id="KW-1133">Transmembrane helix</keyword>
<accession>A0A3N4LEA0</accession>
<keyword evidence="2" id="KW-0472">Membrane</keyword>
<organism evidence="4 5">
    <name type="scientific">Terfezia boudieri ATCC MYA-4762</name>
    <dbReference type="NCBI Taxonomy" id="1051890"/>
    <lineage>
        <taxon>Eukaryota</taxon>
        <taxon>Fungi</taxon>
        <taxon>Dikarya</taxon>
        <taxon>Ascomycota</taxon>
        <taxon>Pezizomycotina</taxon>
        <taxon>Pezizomycetes</taxon>
        <taxon>Pezizales</taxon>
        <taxon>Pezizaceae</taxon>
        <taxon>Terfezia</taxon>
    </lineage>
</organism>
<protein>
    <recommendedName>
        <fullName evidence="3">G domain-containing protein</fullName>
    </recommendedName>
</protein>
<sequence length="327" mass="36491">MIIVMGVTGTGKSSFLKLLTGNEAIQTSDSECCTTDVQGYQADVPLNDTTYRVTFVDTPGFDDDRTGRDDASILKDVSRWLARAYQNQIKVVGVIYLRRITDERPTGAMKRSLKILHEMIGKDNLAIAHMVTNRWEQVASGDQEKADRREQKLLSKDQNWYRLFSAYGAGYSRHDGTYASATYIIRKILQNSPAYLQIQMQLVDKKMALGDTPAGKVVICDLEEESRMVRNDIAVVEEEIIAEPEKSEHKEEEQKLRERLESLNTEKVELETESNESFMRSAKGIGCVFVCGIIIGVGVAVMPASVAMNAAVVVVAIARKPSIERLC</sequence>
<keyword evidence="5" id="KW-1185">Reference proteome</keyword>
<dbReference type="InterPro" id="IPR027417">
    <property type="entry name" value="P-loop_NTPase"/>
</dbReference>
<gene>
    <name evidence="4" type="ORF">L211DRAFT_793475</name>
</gene>
<dbReference type="EMBL" id="ML121583">
    <property type="protein sequence ID" value="RPB19799.1"/>
    <property type="molecule type" value="Genomic_DNA"/>
</dbReference>
<evidence type="ECO:0000259" key="3">
    <source>
        <dbReference type="Pfam" id="PF01926"/>
    </source>
</evidence>
<keyword evidence="2" id="KW-0812">Transmembrane</keyword>
<dbReference type="InterPro" id="IPR006073">
    <property type="entry name" value="GTP-bd"/>
</dbReference>
<evidence type="ECO:0000256" key="1">
    <source>
        <dbReference type="SAM" id="Coils"/>
    </source>
</evidence>